<dbReference type="GO" id="GO:0008940">
    <property type="term" value="F:nitrate reductase activity"/>
    <property type="evidence" value="ECO:0007669"/>
    <property type="project" value="InterPro"/>
</dbReference>
<evidence type="ECO:0000256" key="5">
    <source>
        <dbReference type="ARBA" id="ARBA00022475"/>
    </source>
</evidence>
<feature type="compositionally biased region" description="Low complexity" evidence="21">
    <location>
        <begin position="252"/>
        <end position="264"/>
    </location>
</feature>
<feature type="transmembrane region" description="Helical" evidence="22">
    <location>
        <begin position="6"/>
        <end position="23"/>
    </location>
</feature>
<keyword evidence="25" id="KW-1185">Reference proteome</keyword>
<sequence length="275" mass="30490">MSVLLWGILPYVMVAVLVGGLIWRYRYDQFGWTTRSSQLYESRLLRIGSPLFHFGILVVVIGHVVGLLIPKAWTEAVGVSEDLYHVMALGLGTIAGFATLVGVGILIYRRRTTGPVFMATTKNDKTMYVVLVAAIVAGLATTVISVFGPHEEVTYRDTVSPWFRSLFVFQPDIQAMSEASLAFQVHTLIGMALFIIWPFTRLVHAFTAPVHYLFRPYIVYRSRDGRPSTAGGIRRGWAPVGTPDRDADRGGRATTRATGRTTTRTPKDRAGRGTR</sequence>
<comment type="function">
    <text evidence="15">Does not seem to have nitrate reductase activity.</text>
</comment>
<dbReference type="GO" id="GO:0009325">
    <property type="term" value="C:nitrate reductase complex"/>
    <property type="evidence" value="ECO:0007669"/>
    <property type="project" value="InterPro"/>
</dbReference>
<evidence type="ECO:0000256" key="17">
    <source>
        <dbReference type="ARBA" id="ARBA00061196"/>
    </source>
</evidence>
<feature type="transmembrane region" description="Helical" evidence="22">
    <location>
        <begin position="84"/>
        <end position="108"/>
    </location>
</feature>
<dbReference type="PANTHER" id="PTHR30598">
    <property type="entry name" value="NITRATE REDUCTASE PRIVATE CHAPERONE, REDOX ENZYME MATURATION PROTEIN REMP FAMILY"/>
    <property type="match status" value="1"/>
</dbReference>
<feature type="domain" description="NarG-like" evidence="23">
    <location>
        <begin position="3"/>
        <end position="223"/>
    </location>
</feature>
<keyword evidence="9" id="KW-0249">Electron transport</keyword>
<feature type="binding site" description="axial binding residue" evidence="20">
    <location>
        <position position="204"/>
    </location>
    <ligand>
        <name>heme b</name>
        <dbReference type="ChEBI" id="CHEBI:60344"/>
        <label>1</label>
    </ligand>
    <ligandPart>
        <name>Fe</name>
        <dbReference type="ChEBI" id="CHEBI:18248"/>
    </ligandPart>
</feature>
<comment type="caution">
    <text evidence="24">The sequence shown here is derived from an EMBL/GenBank/DDBJ whole genome shotgun (WGS) entry which is preliminary data.</text>
</comment>
<name>A0A5S4V576_9MICO</name>
<evidence type="ECO:0000256" key="9">
    <source>
        <dbReference type="ARBA" id="ARBA00022982"/>
    </source>
</evidence>
<dbReference type="Proteomes" id="UP000325243">
    <property type="component" value="Unassembled WGS sequence"/>
</dbReference>
<keyword evidence="7 22" id="KW-0812">Transmembrane</keyword>
<evidence type="ECO:0000256" key="13">
    <source>
        <dbReference type="ARBA" id="ARBA00023063"/>
    </source>
</evidence>
<evidence type="ECO:0000256" key="4">
    <source>
        <dbReference type="ARBA" id="ARBA00022448"/>
    </source>
</evidence>
<proteinExistence type="inferred from homology"/>
<evidence type="ECO:0000256" key="10">
    <source>
        <dbReference type="ARBA" id="ARBA00022989"/>
    </source>
</evidence>
<evidence type="ECO:0000256" key="12">
    <source>
        <dbReference type="ARBA" id="ARBA00023004"/>
    </source>
</evidence>
<dbReference type="InterPro" id="IPR036197">
    <property type="entry name" value="NarG-like_sf"/>
</dbReference>
<feature type="binding site" description="axial binding residue" evidence="20">
    <location>
        <position position="53"/>
    </location>
    <ligand>
        <name>heme b</name>
        <dbReference type="ChEBI" id="CHEBI:60344"/>
        <label>1</label>
    </ligand>
    <ligandPart>
        <name>Fe</name>
        <dbReference type="ChEBI" id="CHEBI:18248"/>
    </ligandPart>
</feature>
<evidence type="ECO:0000313" key="24">
    <source>
        <dbReference type="EMBL" id="TYL53328.1"/>
    </source>
</evidence>
<feature type="binding site" description="axial binding residue" evidence="20">
    <location>
        <position position="63"/>
    </location>
    <ligand>
        <name>heme b</name>
        <dbReference type="ChEBI" id="CHEBI:60344"/>
        <label>1</label>
    </ligand>
    <ligandPart>
        <name>Fe</name>
        <dbReference type="ChEBI" id="CHEBI:18248"/>
    </ligandPart>
</feature>
<evidence type="ECO:0000256" key="6">
    <source>
        <dbReference type="ARBA" id="ARBA00022617"/>
    </source>
</evidence>
<feature type="binding site" description="axial binding residue" evidence="20">
    <location>
        <position position="186"/>
    </location>
    <ligand>
        <name>heme b</name>
        <dbReference type="ChEBI" id="CHEBI:60344"/>
        <label>1</label>
    </ligand>
    <ligandPart>
        <name>Fe</name>
        <dbReference type="ChEBI" id="CHEBI:18248"/>
    </ligandPart>
</feature>
<dbReference type="SUPFAM" id="SSF103501">
    <property type="entry name" value="Respiratory nitrate reductase 1 gamma chain"/>
    <property type="match status" value="1"/>
</dbReference>
<dbReference type="InterPro" id="IPR023234">
    <property type="entry name" value="NarG-like_domain"/>
</dbReference>
<comment type="similarity">
    <text evidence="17">In the C-terminal section; belongs to the nitrate reductase gamma subunit family.</text>
</comment>
<evidence type="ECO:0000256" key="16">
    <source>
        <dbReference type="ARBA" id="ARBA00061095"/>
    </source>
</evidence>
<evidence type="ECO:0000256" key="15">
    <source>
        <dbReference type="ARBA" id="ARBA00056200"/>
    </source>
</evidence>
<comment type="similarity">
    <text evidence="18">In the N-terminal section; belongs to the nitrate reductase alpha subunit family.</text>
</comment>
<dbReference type="GO" id="GO:0005886">
    <property type="term" value="C:plasma membrane"/>
    <property type="evidence" value="ECO:0007669"/>
    <property type="project" value="UniProtKB-SubCell"/>
</dbReference>
<evidence type="ECO:0000256" key="14">
    <source>
        <dbReference type="ARBA" id="ARBA00023136"/>
    </source>
</evidence>
<feature type="transmembrane region" description="Helical" evidence="22">
    <location>
        <begin position="128"/>
        <end position="148"/>
    </location>
</feature>
<dbReference type="RefSeq" id="WP_148732797.1">
    <property type="nucleotide sequence ID" value="NZ_VSSB01000001.1"/>
</dbReference>
<keyword evidence="13" id="KW-0534">Nitrate assimilation</keyword>
<feature type="region of interest" description="Disordered" evidence="21">
    <location>
        <begin position="226"/>
        <end position="275"/>
    </location>
</feature>
<evidence type="ECO:0000256" key="7">
    <source>
        <dbReference type="ARBA" id="ARBA00022692"/>
    </source>
</evidence>
<gene>
    <name evidence="24" type="primary">narI</name>
    <name evidence="24" type="ORF">FYC51_06490</name>
</gene>
<dbReference type="EMBL" id="VSSB01000001">
    <property type="protein sequence ID" value="TYL53328.1"/>
    <property type="molecule type" value="Genomic_DNA"/>
</dbReference>
<comment type="cofactor">
    <cofactor evidence="2">
        <name>heme b</name>
        <dbReference type="ChEBI" id="CHEBI:60344"/>
    </cofactor>
</comment>
<dbReference type="NCBIfam" id="TIGR00351">
    <property type="entry name" value="narI"/>
    <property type="match status" value="1"/>
</dbReference>
<comment type="cofactor">
    <cofactor evidence="1">
        <name>Mo-bis(molybdopterin guanine dinucleotide)</name>
        <dbReference type="ChEBI" id="CHEBI:60539"/>
    </cofactor>
</comment>
<dbReference type="FunFam" id="1.20.950.20:FF:000001">
    <property type="entry name" value="Respiratory nitrate reductase subunit gamma"/>
    <property type="match status" value="1"/>
</dbReference>
<dbReference type="InterPro" id="IPR051936">
    <property type="entry name" value="Heme-iron_electron_transfer"/>
</dbReference>
<evidence type="ECO:0000256" key="3">
    <source>
        <dbReference type="ARBA" id="ARBA00004651"/>
    </source>
</evidence>
<feature type="transmembrane region" description="Helical" evidence="22">
    <location>
        <begin position="44"/>
        <end position="69"/>
    </location>
</feature>
<keyword evidence="12 20" id="KW-0408">Iron</keyword>
<organism evidence="24 25">
    <name type="scientific">Agromyces mariniharenae</name>
    <dbReference type="NCBI Taxonomy" id="2604423"/>
    <lineage>
        <taxon>Bacteria</taxon>
        <taxon>Bacillati</taxon>
        <taxon>Actinomycetota</taxon>
        <taxon>Actinomycetes</taxon>
        <taxon>Micrococcales</taxon>
        <taxon>Microbacteriaceae</taxon>
        <taxon>Agromyces</taxon>
    </lineage>
</organism>
<dbReference type="PANTHER" id="PTHR30598:SF3">
    <property type="entry name" value="RESPIRATORY NITRATE REDUCTASE 1 GAMMA CHAIN"/>
    <property type="match status" value="1"/>
</dbReference>
<keyword evidence="4" id="KW-0813">Transport</keyword>
<comment type="subcellular location">
    <subcellularLocation>
        <location evidence="3">Cell membrane</location>
        <topology evidence="3">Multi-pass membrane protein</topology>
    </subcellularLocation>
</comment>
<evidence type="ECO:0000256" key="8">
    <source>
        <dbReference type="ARBA" id="ARBA00022723"/>
    </source>
</evidence>
<keyword evidence="5" id="KW-1003">Cell membrane</keyword>
<dbReference type="InterPro" id="IPR003816">
    <property type="entry name" value="Nitrate_red_gam"/>
</dbReference>
<dbReference type="GO" id="GO:0046872">
    <property type="term" value="F:metal ion binding"/>
    <property type="evidence" value="ECO:0007669"/>
    <property type="project" value="UniProtKB-KW"/>
</dbReference>
<evidence type="ECO:0000259" key="23">
    <source>
        <dbReference type="Pfam" id="PF02665"/>
    </source>
</evidence>
<dbReference type="Pfam" id="PF02665">
    <property type="entry name" value="Nitrate_red_gam"/>
    <property type="match status" value="1"/>
</dbReference>
<keyword evidence="14 22" id="KW-0472">Membrane</keyword>
<reference evidence="24 25" key="1">
    <citation type="submission" date="2019-08" db="EMBL/GenBank/DDBJ databases">
        <authorList>
            <person name="Hu J."/>
        </authorList>
    </citation>
    <scope>NUCLEOTIDE SEQUENCE [LARGE SCALE GENOMIC DNA]</scope>
    <source>
        <strain evidence="24 25">NEAU-184</strain>
    </source>
</reference>
<evidence type="ECO:0000256" key="18">
    <source>
        <dbReference type="ARBA" id="ARBA00061480"/>
    </source>
</evidence>
<evidence type="ECO:0000256" key="1">
    <source>
        <dbReference type="ARBA" id="ARBA00001942"/>
    </source>
</evidence>
<evidence type="ECO:0000256" key="19">
    <source>
        <dbReference type="ARBA" id="ARBA00071287"/>
    </source>
</evidence>
<evidence type="ECO:0000256" key="21">
    <source>
        <dbReference type="SAM" id="MobiDB-lite"/>
    </source>
</evidence>
<accession>A0A5S4V576</accession>
<dbReference type="GO" id="GO:0019645">
    <property type="term" value="P:anaerobic electron transport chain"/>
    <property type="evidence" value="ECO:0007669"/>
    <property type="project" value="TreeGrafter"/>
</dbReference>
<dbReference type="GO" id="GO:0042128">
    <property type="term" value="P:nitrate assimilation"/>
    <property type="evidence" value="ECO:0007669"/>
    <property type="project" value="UniProtKB-KW"/>
</dbReference>
<keyword evidence="8" id="KW-0479">Metal-binding</keyword>
<keyword evidence="11 24" id="KW-0560">Oxidoreductase</keyword>
<evidence type="ECO:0000256" key="20">
    <source>
        <dbReference type="PIRSR" id="PIRSR603816-1"/>
    </source>
</evidence>
<dbReference type="AlphaFoldDB" id="A0A5S4V576"/>
<dbReference type="Gene3D" id="1.20.950.20">
    <property type="entry name" value="Transmembrane di-heme cytochromes, Chain C"/>
    <property type="match status" value="1"/>
</dbReference>
<keyword evidence="10 22" id="KW-1133">Transmembrane helix</keyword>
<evidence type="ECO:0000256" key="11">
    <source>
        <dbReference type="ARBA" id="ARBA00023002"/>
    </source>
</evidence>
<dbReference type="GO" id="GO:0020037">
    <property type="term" value="F:heme binding"/>
    <property type="evidence" value="ECO:0007669"/>
    <property type="project" value="TreeGrafter"/>
</dbReference>
<keyword evidence="6 20" id="KW-0349">Heme</keyword>
<evidence type="ECO:0000256" key="2">
    <source>
        <dbReference type="ARBA" id="ARBA00001970"/>
    </source>
</evidence>
<evidence type="ECO:0000256" key="22">
    <source>
        <dbReference type="SAM" id="Phobius"/>
    </source>
</evidence>
<evidence type="ECO:0000313" key="25">
    <source>
        <dbReference type="Proteomes" id="UP000325243"/>
    </source>
</evidence>
<dbReference type="GO" id="GO:0009055">
    <property type="term" value="F:electron transfer activity"/>
    <property type="evidence" value="ECO:0007669"/>
    <property type="project" value="TreeGrafter"/>
</dbReference>
<protein>
    <recommendedName>
        <fullName evidence="19">Nitrate reductase-like protein NarX</fullName>
    </recommendedName>
</protein>
<feature type="transmembrane region" description="Helical" evidence="22">
    <location>
        <begin position="181"/>
        <end position="199"/>
    </location>
</feature>
<feature type="compositionally biased region" description="Basic and acidic residues" evidence="21">
    <location>
        <begin position="265"/>
        <end position="275"/>
    </location>
</feature>
<comment type="similarity">
    <text evidence="16">In the central section; belongs to the NarJ/NarW family.</text>
</comment>